<evidence type="ECO:0000313" key="1">
    <source>
        <dbReference type="EMBL" id="MFC0542722.1"/>
    </source>
</evidence>
<dbReference type="EMBL" id="JBHLUD010000004">
    <property type="protein sequence ID" value="MFC0542722.1"/>
    <property type="molecule type" value="Genomic_DNA"/>
</dbReference>
<protein>
    <submittedName>
        <fullName evidence="1">Uncharacterized protein</fullName>
    </submittedName>
</protein>
<keyword evidence="2" id="KW-1185">Reference proteome</keyword>
<proteinExistence type="predicted"/>
<sequence>MCTKQASDDVECLGKVEPLSFLEVQGRLAVAFEASYEELGDAGGLGEDLHDAAELAADVGERRPIVVGMGAVLVGEVAAALTGRVAQLLTMTSVTSETGTFGPTASAKQPVPVV</sequence>
<gene>
    <name evidence="1" type="ORF">ACFFH7_14590</name>
</gene>
<dbReference type="Proteomes" id="UP001589810">
    <property type="component" value="Unassembled WGS sequence"/>
</dbReference>
<accession>A0ABV6MR57</accession>
<organism evidence="1 2">
    <name type="scientific">Kutzneria chonburiensis</name>
    <dbReference type="NCBI Taxonomy" id="1483604"/>
    <lineage>
        <taxon>Bacteria</taxon>
        <taxon>Bacillati</taxon>
        <taxon>Actinomycetota</taxon>
        <taxon>Actinomycetes</taxon>
        <taxon>Pseudonocardiales</taxon>
        <taxon>Pseudonocardiaceae</taxon>
        <taxon>Kutzneria</taxon>
    </lineage>
</organism>
<name>A0ABV6MR57_9PSEU</name>
<comment type="caution">
    <text evidence="1">The sequence shown here is derived from an EMBL/GenBank/DDBJ whole genome shotgun (WGS) entry which is preliminary data.</text>
</comment>
<reference evidence="1 2" key="1">
    <citation type="submission" date="2024-09" db="EMBL/GenBank/DDBJ databases">
        <authorList>
            <person name="Sun Q."/>
            <person name="Mori K."/>
        </authorList>
    </citation>
    <scope>NUCLEOTIDE SEQUENCE [LARGE SCALE GENOMIC DNA]</scope>
    <source>
        <strain evidence="1 2">TBRC 1432</strain>
    </source>
</reference>
<dbReference type="RefSeq" id="WP_273941138.1">
    <property type="nucleotide sequence ID" value="NZ_CP097263.1"/>
</dbReference>
<evidence type="ECO:0000313" key="2">
    <source>
        <dbReference type="Proteomes" id="UP001589810"/>
    </source>
</evidence>